<dbReference type="RefSeq" id="WP_203887774.1">
    <property type="nucleotide sequence ID" value="NZ_BAABHH010000035.1"/>
</dbReference>
<keyword evidence="3" id="KW-1185">Reference proteome</keyword>
<organism evidence="2 3">
    <name type="scientific">Planotetraspora kaengkrachanensis</name>
    <dbReference type="NCBI Taxonomy" id="575193"/>
    <lineage>
        <taxon>Bacteria</taxon>
        <taxon>Bacillati</taxon>
        <taxon>Actinomycetota</taxon>
        <taxon>Actinomycetes</taxon>
        <taxon>Streptosporangiales</taxon>
        <taxon>Streptosporangiaceae</taxon>
        <taxon>Planotetraspora</taxon>
    </lineage>
</organism>
<evidence type="ECO:0000313" key="3">
    <source>
        <dbReference type="Proteomes" id="UP000630097"/>
    </source>
</evidence>
<accession>A0A8J3VB43</accession>
<dbReference type="AlphaFoldDB" id="A0A8J3VB43"/>
<dbReference type="EMBL" id="BONV01000053">
    <property type="protein sequence ID" value="GIG84505.1"/>
    <property type="molecule type" value="Genomic_DNA"/>
</dbReference>
<sequence length="200" mass="21682">MDVDSVIKQLHDVVRVLLTDFEIRYGYPPDTNALVPADGDEELRALSQQLGAPLPADISAFFGAVEEASLPDLWNGYFIGPPSWIAELHRSREPRFIRHGTTTHEVMIIASCGGGVLYAVPLPDGRPILALPNSAIQNGVYDADVAGFGPVAANLDEFMRTLITAALAEDSIDPFDPYQHHLGDPKVATPLVSDGDRPRN</sequence>
<comment type="caution">
    <text evidence="2">The sequence shown here is derived from an EMBL/GenBank/DDBJ whole genome shotgun (WGS) entry which is preliminary data.</text>
</comment>
<dbReference type="Proteomes" id="UP000630097">
    <property type="component" value="Unassembled WGS sequence"/>
</dbReference>
<protein>
    <submittedName>
        <fullName evidence="2">Uncharacterized protein</fullName>
    </submittedName>
</protein>
<evidence type="ECO:0000313" key="2">
    <source>
        <dbReference type="EMBL" id="GIG84505.1"/>
    </source>
</evidence>
<reference evidence="2 3" key="1">
    <citation type="submission" date="2021-01" db="EMBL/GenBank/DDBJ databases">
        <title>Whole genome shotgun sequence of Planotetraspora kaengkrachanensis NBRC 104272.</title>
        <authorList>
            <person name="Komaki H."/>
            <person name="Tamura T."/>
        </authorList>
    </citation>
    <scope>NUCLEOTIDE SEQUENCE [LARGE SCALE GENOMIC DNA]</scope>
    <source>
        <strain evidence="2 3">NBRC 104272</strain>
    </source>
</reference>
<name>A0A8J3VB43_9ACTN</name>
<evidence type="ECO:0000256" key="1">
    <source>
        <dbReference type="SAM" id="MobiDB-lite"/>
    </source>
</evidence>
<gene>
    <name evidence="2" type="ORF">Pka01_76320</name>
</gene>
<proteinExistence type="predicted"/>
<feature type="region of interest" description="Disordered" evidence="1">
    <location>
        <begin position="178"/>
        <end position="200"/>
    </location>
</feature>